<dbReference type="SUPFAM" id="SSF53098">
    <property type="entry name" value="Ribonuclease H-like"/>
    <property type="match status" value="1"/>
</dbReference>
<feature type="domain" description="DNA-directed DNA polymerase family B exonuclease" evidence="9">
    <location>
        <begin position="218"/>
        <end position="323"/>
    </location>
</feature>
<dbReference type="SUPFAM" id="SSF56672">
    <property type="entry name" value="DNA/RNA polymerases"/>
    <property type="match status" value="1"/>
</dbReference>
<dbReference type="EC" id="2.7.7.7" evidence="2"/>
<organism evidence="10 11">
    <name type="scientific">Pelodictyon phaeoclathratiforme (strain DSM 5477 / BU-1)</name>
    <dbReference type="NCBI Taxonomy" id="324925"/>
    <lineage>
        <taxon>Bacteria</taxon>
        <taxon>Pseudomonadati</taxon>
        <taxon>Chlorobiota</taxon>
        <taxon>Chlorobiia</taxon>
        <taxon>Chlorobiales</taxon>
        <taxon>Chlorobiaceae</taxon>
        <taxon>Chlorobium/Pelodictyon group</taxon>
        <taxon>Pelodictyon</taxon>
    </lineage>
</organism>
<dbReference type="PRINTS" id="PR00106">
    <property type="entry name" value="DNAPOLB"/>
</dbReference>
<keyword evidence="6" id="KW-0238">DNA-binding</keyword>
<dbReference type="KEGG" id="pph:Ppha_0006"/>
<evidence type="ECO:0000259" key="8">
    <source>
        <dbReference type="Pfam" id="PF00136"/>
    </source>
</evidence>
<evidence type="ECO:0000256" key="6">
    <source>
        <dbReference type="ARBA" id="ARBA00023125"/>
    </source>
</evidence>
<dbReference type="InterPro" id="IPR012337">
    <property type="entry name" value="RNaseH-like_sf"/>
</dbReference>
<protein>
    <recommendedName>
        <fullName evidence="2">DNA-directed DNA polymerase</fullName>
        <ecNumber evidence="2">2.7.7.7</ecNumber>
    </recommendedName>
</protein>
<evidence type="ECO:0000313" key="10">
    <source>
        <dbReference type="EMBL" id="ACF42365.1"/>
    </source>
</evidence>
<comment type="catalytic activity">
    <reaction evidence="7">
        <text>DNA(n) + a 2'-deoxyribonucleoside 5'-triphosphate = DNA(n+1) + diphosphate</text>
        <dbReference type="Rhea" id="RHEA:22508"/>
        <dbReference type="Rhea" id="RHEA-COMP:17339"/>
        <dbReference type="Rhea" id="RHEA-COMP:17340"/>
        <dbReference type="ChEBI" id="CHEBI:33019"/>
        <dbReference type="ChEBI" id="CHEBI:61560"/>
        <dbReference type="ChEBI" id="CHEBI:173112"/>
        <dbReference type="EC" id="2.7.7.7"/>
    </reaction>
</comment>
<dbReference type="CDD" id="cd05538">
    <property type="entry name" value="POLBc_Pol_II_B"/>
    <property type="match status" value="1"/>
</dbReference>
<dbReference type="EMBL" id="CP001110">
    <property type="protein sequence ID" value="ACF42365.1"/>
    <property type="molecule type" value="Genomic_DNA"/>
</dbReference>
<proteinExistence type="inferred from homology"/>
<dbReference type="PANTHER" id="PTHR10322">
    <property type="entry name" value="DNA POLYMERASE CATALYTIC SUBUNIT"/>
    <property type="match status" value="1"/>
</dbReference>
<dbReference type="GO" id="GO:0000166">
    <property type="term" value="F:nucleotide binding"/>
    <property type="evidence" value="ECO:0007669"/>
    <property type="project" value="InterPro"/>
</dbReference>
<keyword evidence="4" id="KW-0548">Nucleotidyltransferase</keyword>
<keyword evidence="3" id="KW-0808">Transferase</keyword>
<dbReference type="InterPro" id="IPR050240">
    <property type="entry name" value="DNA_pol_type-B"/>
</dbReference>
<dbReference type="InterPro" id="IPR043502">
    <property type="entry name" value="DNA/RNA_pol_sf"/>
</dbReference>
<dbReference type="AlphaFoldDB" id="B4SA99"/>
<sequence length="811" mass="93228">MKHNPVFPLSIKQAIMDSIISDIVTNDLLFGKDKEERIVGAYQLSDTHIRLFNRDDNGVSYHDEPFFPFFFLSENSLLDGFIPEENEKFWLVTLAGTNYYKNLAIFRNWKNHRRAIDFINRKRLNDTTENQDKNTQYDNNSLLYSKGDAVTQYFLQSGKTLFKGMIFDDLYRMQLDIETHYDPMKRQNSGTALDDDEVIIISLSDSRGWEQVLHSKNRTEKELLEELVTLIVKMDPDVIEGHNIFSFDLSYLQRRCDRYGIPFAIGRNGLLAKTYPASIRFAERSIDYPFFDIPGRHVIDTLFLVQSYDVSRRSMQSYGLKAVAKHFGFASKERTYIEYKDIASLWQNNHEKLLAYALDDVRETRALSSLLSGSNFYLSQMLPYTYAMTSRIGQAAKIEVLFVREYLRRKQSIPKPTSGQQHSGGYTEIFLKGILGPIVYADVESLYPSIMLSYDICPKSDELKIFPLVLNDLKELRFKAKERARNENILGKSTLAANFDAMQSSFKILINAMYGYLGFSGGIFNDFYEADKVTTTGQALAKKMIMEFEARGCKIIEVDTDGILFIPPPDVQSEMAERELVSEVSSLMPSGINIGFDGRFKKMISYMKKNYALLGYDNVMKLKGSSLTSRSGEKFGRDFVRRGFETLLTEDINGLHNLFTEYRNKILNHELDISDFSRTESLKNSLEQYLEDVKSGKRSKAITYEIVIKAGLNITKGERITFYIAGTGAGSSAYDKGKLASEWKREKPDENTHFYLKRLDEHCQKFLPFFKPQDYSMIFSDDTLFSFSADGIELQREIRHTETDPFGGELT</sequence>
<dbReference type="PANTHER" id="PTHR10322:SF23">
    <property type="entry name" value="DNA POLYMERASE DELTA CATALYTIC SUBUNIT"/>
    <property type="match status" value="1"/>
</dbReference>
<dbReference type="InterPro" id="IPR006172">
    <property type="entry name" value="DNA-dir_DNA_pol_B"/>
</dbReference>
<dbReference type="InterPro" id="IPR036397">
    <property type="entry name" value="RNaseH_sf"/>
</dbReference>
<dbReference type="Gene3D" id="3.90.1600.10">
    <property type="entry name" value="Palm domain of DNA polymerase"/>
    <property type="match status" value="1"/>
</dbReference>
<dbReference type="STRING" id="324925.Ppha_0006"/>
<comment type="similarity">
    <text evidence="1">Belongs to the DNA polymerase type-B family.</text>
</comment>
<evidence type="ECO:0000313" key="11">
    <source>
        <dbReference type="Proteomes" id="UP000002724"/>
    </source>
</evidence>
<dbReference type="GO" id="GO:0003677">
    <property type="term" value="F:DNA binding"/>
    <property type="evidence" value="ECO:0007669"/>
    <property type="project" value="UniProtKB-KW"/>
</dbReference>
<dbReference type="SMART" id="SM00486">
    <property type="entry name" value="POLBc"/>
    <property type="match status" value="1"/>
</dbReference>
<dbReference type="InterPro" id="IPR042087">
    <property type="entry name" value="DNA_pol_B_thumb"/>
</dbReference>
<dbReference type="Gene3D" id="3.30.420.10">
    <property type="entry name" value="Ribonuclease H-like superfamily/Ribonuclease H"/>
    <property type="match status" value="1"/>
</dbReference>
<feature type="domain" description="DNA-directed DNA polymerase family B multifunctional" evidence="8">
    <location>
        <begin position="465"/>
        <end position="762"/>
    </location>
</feature>
<evidence type="ECO:0000256" key="1">
    <source>
        <dbReference type="ARBA" id="ARBA00005755"/>
    </source>
</evidence>
<keyword evidence="11" id="KW-1185">Reference proteome</keyword>
<dbReference type="InterPro" id="IPR006134">
    <property type="entry name" value="DNA-dir_DNA_pol_B_multi_dom"/>
</dbReference>
<evidence type="ECO:0000256" key="7">
    <source>
        <dbReference type="ARBA" id="ARBA00049244"/>
    </source>
</evidence>
<dbReference type="eggNOG" id="COG0417">
    <property type="taxonomic scope" value="Bacteria"/>
</dbReference>
<evidence type="ECO:0000256" key="3">
    <source>
        <dbReference type="ARBA" id="ARBA00022679"/>
    </source>
</evidence>
<evidence type="ECO:0000256" key="5">
    <source>
        <dbReference type="ARBA" id="ARBA00022932"/>
    </source>
</evidence>
<reference evidence="10 11" key="1">
    <citation type="submission" date="2008-06" db="EMBL/GenBank/DDBJ databases">
        <title>Complete sequence of Pelodictyon phaeoclathratiforme BU-1.</title>
        <authorList>
            <consortium name="US DOE Joint Genome Institute"/>
            <person name="Lucas S."/>
            <person name="Copeland A."/>
            <person name="Lapidus A."/>
            <person name="Glavina del Rio T."/>
            <person name="Dalin E."/>
            <person name="Tice H."/>
            <person name="Bruce D."/>
            <person name="Goodwin L."/>
            <person name="Pitluck S."/>
            <person name="Schmutz J."/>
            <person name="Larimer F."/>
            <person name="Land M."/>
            <person name="Hauser L."/>
            <person name="Kyrpides N."/>
            <person name="Mikhailova N."/>
            <person name="Liu Z."/>
            <person name="Li T."/>
            <person name="Zhao F."/>
            <person name="Overmann J."/>
            <person name="Bryant D.A."/>
            <person name="Richardson P."/>
        </authorList>
    </citation>
    <scope>NUCLEOTIDE SEQUENCE [LARGE SCALE GENOMIC DNA]</scope>
    <source>
        <strain evidence="11">DSM 5477 / BU-1</strain>
    </source>
</reference>
<dbReference type="InterPro" id="IPR006133">
    <property type="entry name" value="DNA-dir_DNA_pol_B_exonuc"/>
</dbReference>
<evidence type="ECO:0000259" key="9">
    <source>
        <dbReference type="Pfam" id="PF03104"/>
    </source>
</evidence>
<dbReference type="HOGENOM" id="CLU_000203_6_1_10"/>
<dbReference type="CDD" id="cd05785">
    <property type="entry name" value="DNA_polB_like2_exo"/>
    <property type="match status" value="1"/>
</dbReference>
<dbReference type="Gene3D" id="1.10.132.60">
    <property type="entry name" value="DNA polymerase family B, C-terminal domain"/>
    <property type="match status" value="1"/>
</dbReference>
<name>B4SA99_PELPB</name>
<dbReference type="Proteomes" id="UP000002724">
    <property type="component" value="Chromosome"/>
</dbReference>
<gene>
    <name evidence="10" type="ordered locus">Ppha_0006</name>
</gene>
<dbReference type="GO" id="GO:0003887">
    <property type="term" value="F:DNA-directed DNA polymerase activity"/>
    <property type="evidence" value="ECO:0007669"/>
    <property type="project" value="UniProtKB-KW"/>
</dbReference>
<dbReference type="InterPro" id="IPR023211">
    <property type="entry name" value="DNA_pol_palm_dom_sf"/>
</dbReference>
<dbReference type="Pfam" id="PF00136">
    <property type="entry name" value="DNA_pol_B"/>
    <property type="match status" value="1"/>
</dbReference>
<evidence type="ECO:0000256" key="2">
    <source>
        <dbReference type="ARBA" id="ARBA00012417"/>
    </source>
</evidence>
<dbReference type="Pfam" id="PF03104">
    <property type="entry name" value="DNA_pol_B_exo1"/>
    <property type="match status" value="1"/>
</dbReference>
<accession>B4SA99</accession>
<keyword evidence="5" id="KW-0239">DNA-directed DNA polymerase</keyword>
<evidence type="ECO:0000256" key="4">
    <source>
        <dbReference type="ARBA" id="ARBA00022695"/>
    </source>
</evidence>